<comment type="cofactor">
    <cofactor evidence="1 11">
        <name>FAD</name>
        <dbReference type="ChEBI" id="CHEBI:57692"/>
    </cofactor>
</comment>
<gene>
    <name evidence="15" type="ORF">AMOR_47620</name>
</gene>
<dbReference type="InterPro" id="IPR009100">
    <property type="entry name" value="AcylCoA_DH/oxidase_NM_dom_sf"/>
</dbReference>
<reference evidence="16" key="1">
    <citation type="journal article" date="2022" name="Int. J. Syst. Evol. Microbiol.">
        <title>Anaeromyxobacter oryzae sp. nov., Anaeromyxobacter diazotrophicus sp. nov. and Anaeromyxobacter paludicola sp. nov., isolated from paddy soils.</title>
        <authorList>
            <person name="Itoh H."/>
            <person name="Xu Z."/>
            <person name="Mise K."/>
            <person name="Masuda Y."/>
            <person name="Ushijima N."/>
            <person name="Hayakawa C."/>
            <person name="Shiratori Y."/>
            <person name="Senoo K."/>
        </authorList>
    </citation>
    <scope>NUCLEOTIDE SEQUENCE [LARGE SCALE GENOMIC DNA]</scope>
    <source>
        <strain evidence="16">Red232</strain>
    </source>
</reference>
<keyword evidence="3 11" id="KW-0285">Flavoprotein</keyword>
<evidence type="ECO:0000259" key="12">
    <source>
        <dbReference type="Pfam" id="PF00441"/>
    </source>
</evidence>
<keyword evidence="16" id="KW-1185">Reference proteome</keyword>
<evidence type="ECO:0000256" key="2">
    <source>
        <dbReference type="ARBA" id="ARBA00009347"/>
    </source>
</evidence>
<dbReference type="InterPro" id="IPR052033">
    <property type="entry name" value="Glutaryl-CoA_DH_mitochondrial"/>
</dbReference>
<dbReference type="PANTHER" id="PTHR42807:SF1">
    <property type="entry name" value="GLUTARYL-COA DEHYDROGENASE, MITOCHONDRIAL"/>
    <property type="match status" value="1"/>
</dbReference>
<evidence type="ECO:0000256" key="10">
    <source>
        <dbReference type="ARBA" id="ARBA00049493"/>
    </source>
</evidence>
<dbReference type="Pfam" id="PF02770">
    <property type="entry name" value="Acyl-CoA_dh_M"/>
    <property type="match status" value="1"/>
</dbReference>
<dbReference type="EC" id="1.3.8.6" evidence="9"/>
<evidence type="ECO:0000313" key="15">
    <source>
        <dbReference type="EMBL" id="BDG05766.1"/>
    </source>
</evidence>
<dbReference type="SUPFAM" id="SSF56645">
    <property type="entry name" value="Acyl-CoA dehydrogenase NM domain-like"/>
    <property type="match status" value="1"/>
</dbReference>
<dbReference type="Gene3D" id="1.10.540.10">
    <property type="entry name" value="Acyl-CoA dehydrogenase/oxidase, N-terminal domain"/>
    <property type="match status" value="1"/>
</dbReference>
<dbReference type="PROSITE" id="PS00072">
    <property type="entry name" value="ACYL_COA_DH_1"/>
    <property type="match status" value="1"/>
</dbReference>
<proteinExistence type="inferred from homology"/>
<comment type="catalytic activity">
    <reaction evidence="10">
        <text>glutaryl-CoA + oxidized [electron-transfer flavoprotein] + 2 H(+) = (2E)-butenoyl-CoA + reduced [electron-transfer flavoprotein] + CO2</text>
        <dbReference type="Rhea" id="RHEA:13389"/>
        <dbReference type="Rhea" id="RHEA-COMP:10685"/>
        <dbReference type="Rhea" id="RHEA-COMP:10686"/>
        <dbReference type="ChEBI" id="CHEBI:15378"/>
        <dbReference type="ChEBI" id="CHEBI:16526"/>
        <dbReference type="ChEBI" id="CHEBI:57332"/>
        <dbReference type="ChEBI" id="CHEBI:57378"/>
        <dbReference type="ChEBI" id="CHEBI:57692"/>
        <dbReference type="ChEBI" id="CHEBI:58307"/>
        <dbReference type="EC" id="1.3.8.6"/>
    </reaction>
</comment>
<dbReference type="InterPro" id="IPR006091">
    <property type="entry name" value="Acyl-CoA_Oxase/DH_mid-dom"/>
</dbReference>
<keyword evidence="4 11" id="KW-0274">FAD</keyword>
<dbReference type="InterPro" id="IPR006089">
    <property type="entry name" value="Acyl-CoA_DH_CS"/>
</dbReference>
<dbReference type="Proteomes" id="UP001162891">
    <property type="component" value="Chromosome"/>
</dbReference>
<dbReference type="PANTHER" id="PTHR42807">
    <property type="entry name" value="GLUTARYL-COA DEHYDROGENASE, MITOCHONDRIAL"/>
    <property type="match status" value="1"/>
</dbReference>
<dbReference type="InterPro" id="IPR009075">
    <property type="entry name" value="AcylCo_DH/oxidase_C"/>
</dbReference>
<evidence type="ECO:0000256" key="9">
    <source>
        <dbReference type="ARBA" id="ARBA00039033"/>
    </source>
</evidence>
<feature type="domain" description="Acyl-CoA dehydrogenase/oxidase N-terminal" evidence="14">
    <location>
        <begin position="19"/>
        <end position="130"/>
    </location>
</feature>
<dbReference type="RefSeq" id="WP_248354877.1">
    <property type="nucleotide sequence ID" value="NZ_AP025591.1"/>
</dbReference>
<evidence type="ECO:0000256" key="8">
    <source>
        <dbReference type="ARBA" id="ARBA00037927"/>
    </source>
</evidence>
<sequence>MAIPDPAPADLFRVEERLSEEERLVRRTVARFVDERFLPRIQAHFRAGTFPVELVPELAALGLFGMTLDGYGCAGASATAYGVAMQELERGDSALRSFASVQGALCMYPIHAYGSEEQRSRLLPAMARGELVGCFGLTEPDAGSDPASLRTRATRHGRDFVLSGTKAWITNGSLAGVALVWAKVDSDDPRSIRGFLVERGAPGFTVRDVPGKLSLRASVTSELHLDAVRVPAENVLPGTEGLGLRAPLSCLTKARYGIAWGAVGAALACFESARDHARARVQFGRPIGSFQLVQEKLVDVWEGIVGAQLLALRLGELQDGGGATAIQVSMAKRANVRMARDAARTCREILGASGVVDDYPPMRHMLNLEAVYTYEGTHEVHTLALGRAATGLDAFA</sequence>
<dbReference type="Gene3D" id="1.20.140.10">
    <property type="entry name" value="Butyryl-CoA Dehydrogenase, subunit A, domain 3"/>
    <property type="match status" value="1"/>
</dbReference>
<name>A0ABN6MY19_9BACT</name>
<evidence type="ECO:0000256" key="7">
    <source>
        <dbReference type="ARBA" id="ARBA00037899"/>
    </source>
</evidence>
<dbReference type="InterPro" id="IPR046373">
    <property type="entry name" value="Acyl-CoA_Oxase/DH_mid-dom_sf"/>
</dbReference>
<organism evidence="15 16">
    <name type="scientific">Anaeromyxobacter oryzae</name>
    <dbReference type="NCBI Taxonomy" id="2918170"/>
    <lineage>
        <taxon>Bacteria</taxon>
        <taxon>Pseudomonadati</taxon>
        <taxon>Myxococcota</taxon>
        <taxon>Myxococcia</taxon>
        <taxon>Myxococcales</taxon>
        <taxon>Cystobacterineae</taxon>
        <taxon>Anaeromyxobacteraceae</taxon>
        <taxon>Anaeromyxobacter</taxon>
    </lineage>
</organism>
<comment type="pathway">
    <text evidence="8">Amino-acid metabolism; tryptophan metabolism.</text>
</comment>
<dbReference type="InterPro" id="IPR036250">
    <property type="entry name" value="AcylCo_DH-like_C"/>
</dbReference>
<protein>
    <recommendedName>
        <fullName evidence="9">glutaryl-CoA dehydrogenase (ETF)</fullName>
        <ecNumber evidence="9">1.3.8.6</ecNumber>
    </recommendedName>
</protein>
<dbReference type="InterPro" id="IPR013786">
    <property type="entry name" value="AcylCoA_DH/ox_N"/>
</dbReference>
<evidence type="ECO:0000256" key="3">
    <source>
        <dbReference type="ARBA" id="ARBA00022630"/>
    </source>
</evidence>
<dbReference type="SUPFAM" id="SSF47203">
    <property type="entry name" value="Acyl-CoA dehydrogenase C-terminal domain-like"/>
    <property type="match status" value="1"/>
</dbReference>
<feature type="domain" description="Acyl-CoA dehydrogenase/oxidase C-terminal" evidence="12">
    <location>
        <begin position="243"/>
        <end position="388"/>
    </location>
</feature>
<keyword evidence="5" id="KW-0809">Transit peptide</keyword>
<feature type="domain" description="Acyl-CoA oxidase/dehydrogenase middle" evidence="13">
    <location>
        <begin position="134"/>
        <end position="228"/>
    </location>
</feature>
<dbReference type="Pfam" id="PF02771">
    <property type="entry name" value="Acyl-CoA_dh_N"/>
    <property type="match status" value="1"/>
</dbReference>
<dbReference type="Gene3D" id="2.40.110.10">
    <property type="entry name" value="Butyryl-CoA Dehydrogenase, subunit A, domain 2"/>
    <property type="match status" value="1"/>
</dbReference>
<evidence type="ECO:0000313" key="16">
    <source>
        <dbReference type="Proteomes" id="UP001162891"/>
    </source>
</evidence>
<dbReference type="Pfam" id="PF00441">
    <property type="entry name" value="Acyl-CoA_dh_1"/>
    <property type="match status" value="1"/>
</dbReference>
<accession>A0ABN6MY19</accession>
<keyword evidence="6 11" id="KW-0560">Oxidoreductase</keyword>
<evidence type="ECO:0000256" key="1">
    <source>
        <dbReference type="ARBA" id="ARBA00001974"/>
    </source>
</evidence>
<evidence type="ECO:0000256" key="5">
    <source>
        <dbReference type="ARBA" id="ARBA00022946"/>
    </source>
</evidence>
<evidence type="ECO:0000259" key="13">
    <source>
        <dbReference type="Pfam" id="PF02770"/>
    </source>
</evidence>
<evidence type="ECO:0000256" key="4">
    <source>
        <dbReference type="ARBA" id="ARBA00022827"/>
    </source>
</evidence>
<evidence type="ECO:0000259" key="14">
    <source>
        <dbReference type="Pfam" id="PF02771"/>
    </source>
</evidence>
<evidence type="ECO:0000256" key="6">
    <source>
        <dbReference type="ARBA" id="ARBA00023002"/>
    </source>
</evidence>
<comment type="pathway">
    <text evidence="7">Amino-acid metabolism; lysine degradation.</text>
</comment>
<dbReference type="InterPro" id="IPR037069">
    <property type="entry name" value="AcylCoA_DH/ox_N_sf"/>
</dbReference>
<evidence type="ECO:0000256" key="11">
    <source>
        <dbReference type="RuleBase" id="RU362125"/>
    </source>
</evidence>
<dbReference type="EMBL" id="AP025591">
    <property type="protein sequence ID" value="BDG05766.1"/>
    <property type="molecule type" value="Genomic_DNA"/>
</dbReference>
<comment type="similarity">
    <text evidence="2 11">Belongs to the acyl-CoA dehydrogenase family.</text>
</comment>